<dbReference type="Pfam" id="PF01131">
    <property type="entry name" value="Topoisom_bac"/>
    <property type="match status" value="1"/>
</dbReference>
<dbReference type="PROSITE" id="PS50880">
    <property type="entry name" value="TOPRIM"/>
    <property type="match status" value="1"/>
</dbReference>
<proteinExistence type="inferred from homology"/>
<evidence type="ECO:0000256" key="2">
    <source>
        <dbReference type="ARBA" id="ARBA00009446"/>
    </source>
</evidence>
<feature type="domain" description="Topo IA-type catalytic" evidence="11">
    <location>
        <begin position="139"/>
        <end position="579"/>
    </location>
</feature>
<organism evidence="12 13">
    <name type="scientific">Deinococcus ruber</name>
    <dbReference type="NCBI Taxonomy" id="1848197"/>
    <lineage>
        <taxon>Bacteria</taxon>
        <taxon>Thermotogati</taxon>
        <taxon>Deinococcota</taxon>
        <taxon>Deinococci</taxon>
        <taxon>Deinococcales</taxon>
        <taxon>Deinococcaceae</taxon>
        <taxon>Deinococcus</taxon>
    </lineage>
</organism>
<evidence type="ECO:0000256" key="4">
    <source>
        <dbReference type="ARBA" id="ARBA00022842"/>
    </source>
</evidence>
<evidence type="ECO:0000256" key="8">
    <source>
        <dbReference type="HAMAP-Rule" id="MF_00952"/>
    </source>
</evidence>
<dbReference type="InterPro" id="IPR013497">
    <property type="entry name" value="Topo_IA_cen"/>
</dbReference>
<evidence type="ECO:0000259" key="11">
    <source>
        <dbReference type="PROSITE" id="PS52039"/>
    </source>
</evidence>
<comment type="function">
    <text evidence="8">Releases the supercoiling and torsional tension of DNA, which is introduced during the DNA replication and transcription, by transiently cleaving and rejoining one strand of the DNA duplex. Introduces a single-strand break via transesterification at a target site in duplex DNA. The scissile phosphodiester is attacked by the catalytic tyrosine of the enzyme, resulting in the formation of a DNA-(5'-phosphotyrosyl)-enzyme intermediate and the expulsion of a 3'-OH DNA strand. The free DNA strand then undergoes passage around the unbroken strand, thus removing DNA supercoils. Finally, in the religation step, the DNA 3'-OH attacks the covalent intermediate to expel the active-site tyrosine and restore the DNA phosphodiester backbone.</text>
</comment>
<feature type="site" description="Interaction with DNA" evidence="8">
    <location>
        <position position="323"/>
    </location>
</feature>
<sequence>MSTLVIVESPAKAKKIASYLGAGYTVQASLGHVRDLPSRKEDMPERYRHEPWANLGVNPATFHPIYVVPESKERTVSGLRALAAKASRVILASDDDREGESISWHLAQLLELKNPQRMVFHEITKEALQDALKNLRPLDLNLVAAQEARRVIDRLVGYQVSPLLWNTIGKGLSAGRVQSAALMLLAQRESSRMRFKPAAYWLIRAEVGSKPSFLATVTQLKTKERPDGQPLAKASDFTQDGVLKDGADVLIMTDAQANTLHAYLNGKTATVLRVEQSETRSRPQPPFITSTLQQAGGRLKFSAKQVMDLAQKLYEGGYITYMRTDSPSLSDEALQEARKEAVRLFGAAAVPAQPRQYATRNQNAQEAHEAIRPAGKAWRPPDTTDLKGDELALYTLVYQRTVASQMHDAVYDKTVILLSCGAATLSAQGRVLKSAGYTQLLADEDEEKDNQRLPALQAGQTYPLKMRPLEGKKTSAPSRYTEATLVQAMEKAGIGRPSTYASTLATLQSRDYARLEGRALAVTATGLLVAAYLARQLPQVMAQGFTAEMEAGLDAVASGALSRLEYLNRFWTQGLHSVIQQAQRDAPRLSLPHLEGTVLQAHRDGAQLLRQGQRTVFPAQVIPADLTAAIADQILAGTWTAGKPARRASKPNVQDDSQPPKRKPRAAATSKTPKTAAKAATRRKKQPDPV</sequence>
<dbReference type="PROSITE" id="PS52039">
    <property type="entry name" value="TOPO_IA_2"/>
    <property type="match status" value="1"/>
</dbReference>
<feature type="site" description="Interaction with DNA" evidence="8">
    <location>
        <position position="153"/>
    </location>
</feature>
<comment type="catalytic activity">
    <reaction evidence="1 8">
        <text>ATP-independent breakage of single-stranded DNA, followed by passage and rejoining.</text>
        <dbReference type="EC" id="5.6.2.1"/>
    </reaction>
</comment>
<dbReference type="GO" id="GO:0006265">
    <property type="term" value="P:DNA topological change"/>
    <property type="evidence" value="ECO:0007669"/>
    <property type="project" value="UniProtKB-UniRule"/>
</dbReference>
<dbReference type="InterPro" id="IPR034149">
    <property type="entry name" value="TOPRIM_TopoI"/>
</dbReference>
<dbReference type="InterPro" id="IPR006171">
    <property type="entry name" value="TOPRIM_dom"/>
</dbReference>
<dbReference type="CDD" id="cd00186">
    <property type="entry name" value="TOP1Ac"/>
    <property type="match status" value="1"/>
</dbReference>
<dbReference type="HAMAP" id="MF_00952">
    <property type="entry name" value="Topoisom_1_prok"/>
    <property type="match status" value="1"/>
</dbReference>
<dbReference type="InterPro" id="IPR023406">
    <property type="entry name" value="Topo_IA_AS"/>
</dbReference>
<dbReference type="InterPro" id="IPR013826">
    <property type="entry name" value="Topo_IA_cen_sub3"/>
</dbReference>
<keyword evidence="13" id="KW-1185">Reference proteome</keyword>
<evidence type="ECO:0000313" key="13">
    <source>
        <dbReference type="Proteomes" id="UP000603865"/>
    </source>
</evidence>
<keyword evidence="3" id="KW-0479">Metal-binding</keyword>
<dbReference type="CDD" id="cd03363">
    <property type="entry name" value="TOPRIM_TopoIA_TopoI"/>
    <property type="match status" value="1"/>
</dbReference>
<dbReference type="NCBIfam" id="TIGR01051">
    <property type="entry name" value="topA_bact"/>
    <property type="match status" value="1"/>
</dbReference>
<protein>
    <recommendedName>
        <fullName evidence="8">DNA topoisomerase 1</fullName>
        <ecNumber evidence="8">5.6.2.1</ecNumber>
    </recommendedName>
    <alternativeName>
        <fullName evidence="8">DNA topoisomerase I</fullName>
    </alternativeName>
</protein>
<feature type="active site" description="O-(5'-phospho-DNA)-tyrosine intermediate" evidence="8">
    <location>
        <position position="321"/>
    </location>
</feature>
<evidence type="ECO:0000256" key="9">
    <source>
        <dbReference type="SAM" id="MobiDB-lite"/>
    </source>
</evidence>
<dbReference type="InterPro" id="IPR003601">
    <property type="entry name" value="Topo_IA_2"/>
</dbReference>
<feature type="compositionally biased region" description="Low complexity" evidence="9">
    <location>
        <begin position="666"/>
        <end position="679"/>
    </location>
</feature>
<dbReference type="InterPro" id="IPR013825">
    <property type="entry name" value="Topo_IA_cen_sub2"/>
</dbReference>
<feature type="domain" description="Toprim" evidence="10">
    <location>
        <begin position="2"/>
        <end position="125"/>
    </location>
</feature>
<dbReference type="SMART" id="SM00437">
    <property type="entry name" value="TOP1Ac"/>
    <property type="match status" value="1"/>
</dbReference>
<dbReference type="Pfam" id="PF01751">
    <property type="entry name" value="Toprim"/>
    <property type="match status" value="1"/>
</dbReference>
<keyword evidence="6 8" id="KW-0238">DNA-binding</keyword>
<dbReference type="SMART" id="SM00436">
    <property type="entry name" value="TOP1Bc"/>
    <property type="match status" value="1"/>
</dbReference>
<dbReference type="PANTHER" id="PTHR42785">
    <property type="entry name" value="DNA TOPOISOMERASE, TYPE IA, CORE"/>
    <property type="match status" value="1"/>
</dbReference>
<dbReference type="GO" id="GO:0003677">
    <property type="term" value="F:DNA binding"/>
    <property type="evidence" value="ECO:0007669"/>
    <property type="project" value="UniProtKB-KW"/>
</dbReference>
<comment type="similarity">
    <text evidence="2 8">Belongs to the type IA topoisomerase family.</text>
</comment>
<dbReference type="GO" id="GO:0003917">
    <property type="term" value="F:DNA topoisomerase type I (single strand cut, ATP-independent) activity"/>
    <property type="evidence" value="ECO:0007669"/>
    <property type="project" value="UniProtKB-UniRule"/>
</dbReference>
<gene>
    <name evidence="8" type="primary">topA</name>
    <name evidence="12" type="ORF">GCM10008957_24590</name>
</gene>
<comment type="subunit">
    <text evidence="8">Monomer.</text>
</comment>
<dbReference type="InterPro" id="IPR028612">
    <property type="entry name" value="Topoisom_1_IA"/>
</dbReference>
<dbReference type="InterPro" id="IPR023405">
    <property type="entry name" value="Topo_IA_core_domain"/>
</dbReference>
<dbReference type="RefSeq" id="WP_189090785.1">
    <property type="nucleotide sequence ID" value="NZ_BMQL01000012.1"/>
</dbReference>
<feature type="site" description="Interaction with DNA" evidence="8">
    <location>
        <position position="158"/>
    </location>
</feature>
<dbReference type="AlphaFoldDB" id="A0A918F5K0"/>
<dbReference type="Gene3D" id="2.70.20.10">
    <property type="entry name" value="Topoisomerase I, domain 3"/>
    <property type="match status" value="1"/>
</dbReference>
<evidence type="ECO:0000256" key="5">
    <source>
        <dbReference type="ARBA" id="ARBA00023029"/>
    </source>
</evidence>
<feature type="site" description="Interaction with DNA" evidence="8">
    <location>
        <position position="149"/>
    </location>
</feature>
<keyword evidence="5 8" id="KW-0799">Topoisomerase</keyword>
<dbReference type="InterPro" id="IPR003602">
    <property type="entry name" value="Topo_IA_DNA-bd_dom"/>
</dbReference>
<dbReference type="EC" id="5.6.2.1" evidence="8"/>
<accession>A0A918F5K0</accession>
<feature type="site" description="Interaction with DNA" evidence="8">
    <location>
        <position position="32"/>
    </location>
</feature>
<dbReference type="PRINTS" id="PR00417">
    <property type="entry name" value="PRTPISMRASEI"/>
</dbReference>
<name>A0A918F5K0_9DEIO</name>
<feature type="compositionally biased region" description="Basic residues" evidence="9">
    <location>
        <begin position="680"/>
        <end position="690"/>
    </location>
</feature>
<dbReference type="InterPro" id="IPR000380">
    <property type="entry name" value="Topo_IA"/>
</dbReference>
<dbReference type="Gene3D" id="3.40.50.140">
    <property type="match status" value="1"/>
</dbReference>
<dbReference type="SMART" id="SM00493">
    <property type="entry name" value="TOPRIM"/>
    <property type="match status" value="1"/>
</dbReference>
<keyword evidence="4" id="KW-0460">Magnesium</keyword>
<evidence type="ECO:0000256" key="3">
    <source>
        <dbReference type="ARBA" id="ARBA00022723"/>
    </source>
</evidence>
<reference evidence="12" key="2">
    <citation type="submission" date="2020-09" db="EMBL/GenBank/DDBJ databases">
        <authorList>
            <person name="Sun Q."/>
            <person name="Ohkuma M."/>
        </authorList>
    </citation>
    <scope>NUCLEOTIDE SEQUENCE</scope>
    <source>
        <strain evidence="12">JCM 31311</strain>
    </source>
</reference>
<feature type="site" description="Interaction with DNA" evidence="8">
    <location>
        <position position="150"/>
    </location>
</feature>
<dbReference type="InterPro" id="IPR013824">
    <property type="entry name" value="Topo_IA_cen_sub1"/>
</dbReference>
<dbReference type="SUPFAM" id="SSF56712">
    <property type="entry name" value="Prokaryotic type I DNA topoisomerase"/>
    <property type="match status" value="1"/>
</dbReference>
<evidence type="ECO:0000256" key="1">
    <source>
        <dbReference type="ARBA" id="ARBA00000213"/>
    </source>
</evidence>
<feature type="region of interest" description="Disordered" evidence="9">
    <location>
        <begin position="641"/>
        <end position="690"/>
    </location>
</feature>
<dbReference type="Gene3D" id="1.10.290.10">
    <property type="entry name" value="Topoisomerase I, domain 4"/>
    <property type="match status" value="1"/>
</dbReference>
<evidence type="ECO:0000313" key="12">
    <source>
        <dbReference type="EMBL" id="GGR10917.1"/>
    </source>
</evidence>
<dbReference type="Proteomes" id="UP000603865">
    <property type="component" value="Unassembled WGS sequence"/>
</dbReference>
<evidence type="ECO:0000256" key="6">
    <source>
        <dbReference type="ARBA" id="ARBA00023125"/>
    </source>
</evidence>
<reference evidence="12" key="1">
    <citation type="journal article" date="2014" name="Int. J. Syst. Evol. Microbiol.">
        <title>Complete genome sequence of Corynebacterium casei LMG S-19264T (=DSM 44701T), isolated from a smear-ripened cheese.</title>
        <authorList>
            <consortium name="US DOE Joint Genome Institute (JGI-PGF)"/>
            <person name="Walter F."/>
            <person name="Albersmeier A."/>
            <person name="Kalinowski J."/>
            <person name="Ruckert C."/>
        </authorList>
    </citation>
    <scope>NUCLEOTIDE SEQUENCE</scope>
    <source>
        <strain evidence="12">JCM 31311</strain>
    </source>
</reference>
<dbReference type="GO" id="GO:0046872">
    <property type="term" value="F:metal ion binding"/>
    <property type="evidence" value="ECO:0007669"/>
    <property type="project" value="UniProtKB-KW"/>
</dbReference>
<dbReference type="PROSITE" id="PS00396">
    <property type="entry name" value="TOPO_IA_1"/>
    <property type="match status" value="1"/>
</dbReference>
<evidence type="ECO:0000259" key="10">
    <source>
        <dbReference type="PROSITE" id="PS50880"/>
    </source>
</evidence>
<evidence type="ECO:0000256" key="7">
    <source>
        <dbReference type="ARBA" id="ARBA00023235"/>
    </source>
</evidence>
<feature type="site" description="Interaction with DNA" evidence="8">
    <location>
        <position position="165"/>
    </location>
</feature>
<keyword evidence="7 8" id="KW-0413">Isomerase</keyword>
<feature type="region of interest" description="Interaction with DNA" evidence="8">
    <location>
        <begin position="173"/>
        <end position="178"/>
    </location>
</feature>
<dbReference type="PANTHER" id="PTHR42785:SF1">
    <property type="entry name" value="DNA TOPOISOMERASE"/>
    <property type="match status" value="1"/>
</dbReference>
<comment type="caution">
    <text evidence="12">The sequence shown here is derived from an EMBL/GenBank/DDBJ whole genome shotgun (WGS) entry which is preliminary data.</text>
</comment>
<feature type="site" description="Interaction with DNA" evidence="8">
    <location>
        <position position="510"/>
    </location>
</feature>
<dbReference type="EMBL" id="BMQL01000012">
    <property type="protein sequence ID" value="GGR10917.1"/>
    <property type="molecule type" value="Genomic_DNA"/>
</dbReference>
<dbReference type="Gene3D" id="1.10.460.10">
    <property type="entry name" value="Topoisomerase I, domain 2"/>
    <property type="match status" value="1"/>
</dbReference>
<dbReference type="InterPro" id="IPR005733">
    <property type="entry name" value="TopoI_bac-type"/>
</dbReference>